<dbReference type="EMBL" id="JANIBC010000022">
    <property type="protein sequence ID" value="MCQ8186591.1"/>
    <property type="molecule type" value="Genomic_DNA"/>
</dbReference>
<gene>
    <name evidence="2" type="ORF">NOG11_14505</name>
</gene>
<dbReference type="RefSeq" id="WP_256620527.1">
    <property type="nucleotide sequence ID" value="NZ_JANIBC010000022.1"/>
</dbReference>
<dbReference type="Pfam" id="PF12412">
    <property type="entry name" value="DUF3667"/>
    <property type="match status" value="1"/>
</dbReference>
<evidence type="ECO:0000313" key="3">
    <source>
        <dbReference type="Proteomes" id="UP001142610"/>
    </source>
</evidence>
<feature type="transmembrane region" description="Helical" evidence="1">
    <location>
        <begin position="331"/>
        <end position="350"/>
    </location>
</feature>
<keyword evidence="1" id="KW-0812">Transmembrane</keyword>
<feature type="transmembrane region" description="Helical" evidence="1">
    <location>
        <begin position="306"/>
        <end position="325"/>
    </location>
</feature>
<accession>A0A9X2LBE0</accession>
<proteinExistence type="predicted"/>
<sequence length="392" mass="43864">MSTTTTAASAEHMAEHAGRACLACGTTIMGPWCHACGQKDDDCRRSVFKLMAESVTDIAALDGRFVRTCRNVVTKPGSHVRDYAHGRRSPFTPPVRLFLLVSLLFFTTLQLTDKHLVVVDVELRDRGEVQAEAQAFLEGMEEGFTEDEREAAREAIEQLGEVPPVVAESVRSEAEEGESDGETEVNFKLSEEGLTADIETDEESGGWVPIPHVMFLHEAPEREYSPEERDYIRQMIDFDSFELNGREVDSELFVERILSILRNPAAFSNALNEWIPRLMLVFVPLMALLGAAVIRGRDALIYDHLLLSLQTHAIGFLVITINVWTGGFMPGSVGGLLFFLGVPIYYLLAIKGAFKRSWRKSVFATLFVFSIYSFLFWLGLFIAAAYSFLEIF</sequence>
<keyword evidence="1" id="KW-0472">Membrane</keyword>
<feature type="transmembrane region" description="Helical" evidence="1">
    <location>
        <begin position="274"/>
        <end position="294"/>
    </location>
</feature>
<dbReference type="Proteomes" id="UP001142610">
    <property type="component" value="Unassembled WGS sequence"/>
</dbReference>
<evidence type="ECO:0000313" key="2">
    <source>
        <dbReference type="EMBL" id="MCQ8186591.1"/>
    </source>
</evidence>
<name>A0A9X2LBE0_9PROT</name>
<organism evidence="2 3">
    <name type="scientific">Parvularcula maris</name>
    <dbReference type="NCBI Taxonomy" id="2965077"/>
    <lineage>
        <taxon>Bacteria</taxon>
        <taxon>Pseudomonadati</taxon>
        <taxon>Pseudomonadota</taxon>
        <taxon>Alphaproteobacteria</taxon>
        <taxon>Parvularculales</taxon>
        <taxon>Parvularculaceae</taxon>
        <taxon>Parvularcula</taxon>
    </lineage>
</organism>
<reference evidence="2" key="1">
    <citation type="submission" date="2022-07" db="EMBL/GenBank/DDBJ databases">
        <title>Parvularcula maris sp. nov., an algicidal bacterium isolated from seawater.</title>
        <authorList>
            <person name="Li F."/>
        </authorList>
    </citation>
    <scope>NUCLEOTIDE SEQUENCE</scope>
    <source>
        <strain evidence="2">BGMRC 0090</strain>
    </source>
</reference>
<dbReference type="InterPro" id="IPR022134">
    <property type="entry name" value="DUF3667"/>
</dbReference>
<evidence type="ECO:0000256" key="1">
    <source>
        <dbReference type="SAM" id="Phobius"/>
    </source>
</evidence>
<protein>
    <submittedName>
        <fullName evidence="2">DUF3667 domain-containing protein</fullName>
    </submittedName>
</protein>
<keyword evidence="1" id="KW-1133">Transmembrane helix</keyword>
<feature type="transmembrane region" description="Helical" evidence="1">
    <location>
        <begin position="362"/>
        <end position="389"/>
    </location>
</feature>
<dbReference type="AlphaFoldDB" id="A0A9X2LBE0"/>
<keyword evidence="3" id="KW-1185">Reference proteome</keyword>
<comment type="caution">
    <text evidence="2">The sequence shown here is derived from an EMBL/GenBank/DDBJ whole genome shotgun (WGS) entry which is preliminary data.</text>
</comment>